<name>A0A5B7WW43_9MICC</name>
<accession>A0A5B7WW43</accession>
<proteinExistence type="predicted"/>
<dbReference type="Proteomes" id="UP000307000">
    <property type="component" value="Chromosome"/>
</dbReference>
<feature type="transmembrane region" description="Helical" evidence="1">
    <location>
        <begin position="96"/>
        <end position="115"/>
    </location>
</feature>
<gene>
    <name evidence="2" type="ORF">GcLGCM259_1817</name>
</gene>
<keyword evidence="3" id="KW-1185">Reference proteome</keyword>
<evidence type="ECO:0008006" key="4">
    <source>
        <dbReference type="Google" id="ProtNLM"/>
    </source>
</evidence>
<protein>
    <recommendedName>
        <fullName evidence="4">Integral membrane protein</fullName>
    </recommendedName>
</protein>
<keyword evidence="1" id="KW-0472">Membrane</keyword>
<reference evidence="2 3" key="1">
    <citation type="submission" date="2018-12" db="EMBL/GenBank/DDBJ databases">
        <title>Complete Genome Sequence of Glutamicibacter creatinolyticus strain LGCM259,isolated from an abscess of a 12-year-old mare in Italy.</title>
        <authorList>
            <person name="Santos R.G."/>
            <person name="Silva A.L."/>
            <person name="Seyffert N."/>
            <person name="Castro T.L.P."/>
            <person name="Attili A.R."/>
            <person name="Rifici C."/>
            <person name="Mazzullo G."/>
            <person name="Brenig B."/>
            <person name="Venanzi F."/>
            <person name="Azevedo V."/>
        </authorList>
    </citation>
    <scope>NUCLEOTIDE SEQUENCE [LARGE SCALE GENOMIC DNA]</scope>
    <source>
        <strain evidence="2 3">LGCM 259</strain>
    </source>
</reference>
<dbReference type="KEGG" id="gcr:GcLGCM259_1817"/>
<feature type="transmembrane region" description="Helical" evidence="1">
    <location>
        <begin position="34"/>
        <end position="54"/>
    </location>
</feature>
<feature type="transmembrane region" description="Helical" evidence="1">
    <location>
        <begin position="66"/>
        <end position="84"/>
    </location>
</feature>
<dbReference type="RefSeq" id="WP_054820889.1">
    <property type="nucleotide sequence ID" value="NZ_CP034412.1"/>
</dbReference>
<keyword evidence="1" id="KW-1133">Transmembrane helix</keyword>
<dbReference type="AlphaFoldDB" id="A0A5B7WW43"/>
<organism evidence="2 3">
    <name type="scientific">Glutamicibacter creatinolyticus</name>
    <dbReference type="NCBI Taxonomy" id="162496"/>
    <lineage>
        <taxon>Bacteria</taxon>
        <taxon>Bacillati</taxon>
        <taxon>Actinomycetota</taxon>
        <taxon>Actinomycetes</taxon>
        <taxon>Micrococcales</taxon>
        <taxon>Micrococcaceae</taxon>
        <taxon>Glutamicibacter</taxon>
    </lineage>
</organism>
<evidence type="ECO:0000256" key="1">
    <source>
        <dbReference type="SAM" id="Phobius"/>
    </source>
</evidence>
<sequence length="116" mass="12351">MTFLFNVLVMLHILGAAAIFGGWLANFKTPTVNLWQWIGALTQLITGLALVGVIEMQDGTVNHMKIGIKLVISIAIVVTAFLGRKKVKAGEEVSTGIAHATGGLALVNILIATLWN</sequence>
<dbReference type="EMBL" id="CP034412">
    <property type="protein sequence ID" value="QCY47535.1"/>
    <property type="molecule type" value="Genomic_DNA"/>
</dbReference>
<evidence type="ECO:0000313" key="2">
    <source>
        <dbReference type="EMBL" id="QCY47535.1"/>
    </source>
</evidence>
<keyword evidence="1" id="KW-0812">Transmembrane</keyword>
<evidence type="ECO:0000313" key="3">
    <source>
        <dbReference type="Proteomes" id="UP000307000"/>
    </source>
</evidence>